<dbReference type="SUPFAM" id="SSF47413">
    <property type="entry name" value="lambda repressor-like DNA-binding domains"/>
    <property type="match status" value="1"/>
</dbReference>
<reference evidence="4" key="1">
    <citation type="journal article" date="2019" name="Int. J. Syst. Evol. Microbiol.">
        <title>The Global Catalogue of Microorganisms (GCM) 10K type strain sequencing project: providing services to taxonomists for standard genome sequencing and annotation.</title>
        <authorList>
            <consortium name="The Broad Institute Genomics Platform"/>
            <consortium name="The Broad Institute Genome Sequencing Center for Infectious Disease"/>
            <person name="Wu L."/>
            <person name="Ma J."/>
        </authorList>
    </citation>
    <scope>NUCLEOTIDE SEQUENCE [LARGE SCALE GENOMIC DNA]</scope>
    <source>
        <strain evidence="4">CCUG 67170</strain>
    </source>
</reference>
<evidence type="ECO:0000259" key="2">
    <source>
        <dbReference type="PROSITE" id="PS50943"/>
    </source>
</evidence>
<dbReference type="Gene3D" id="1.10.260.40">
    <property type="entry name" value="lambda repressor-like DNA-binding domains"/>
    <property type="match status" value="1"/>
</dbReference>
<dbReference type="RefSeq" id="WP_380426147.1">
    <property type="nucleotide sequence ID" value="NZ_JBHRZV010000033.1"/>
</dbReference>
<dbReference type="InterPro" id="IPR001387">
    <property type="entry name" value="Cro/C1-type_HTH"/>
</dbReference>
<dbReference type="EMBL" id="JBHRZV010000033">
    <property type="protein sequence ID" value="MFC3927998.1"/>
    <property type="molecule type" value="Genomic_DNA"/>
</dbReference>
<dbReference type="PANTHER" id="PTHR46558:SF13">
    <property type="entry name" value="HTH-TYPE TRANSCRIPTIONAL REGULATOR IMMR"/>
    <property type="match status" value="1"/>
</dbReference>
<dbReference type="Proteomes" id="UP001595807">
    <property type="component" value="Unassembled WGS sequence"/>
</dbReference>
<dbReference type="CDD" id="cd00093">
    <property type="entry name" value="HTH_XRE"/>
    <property type="match status" value="1"/>
</dbReference>
<dbReference type="InterPro" id="IPR010982">
    <property type="entry name" value="Lambda_DNA-bd_dom_sf"/>
</dbReference>
<organism evidence="3 4">
    <name type="scientific">Streptococcus caprae</name>
    <dbReference type="NCBI Taxonomy" id="1640501"/>
    <lineage>
        <taxon>Bacteria</taxon>
        <taxon>Bacillati</taxon>
        <taxon>Bacillota</taxon>
        <taxon>Bacilli</taxon>
        <taxon>Lactobacillales</taxon>
        <taxon>Streptococcaceae</taxon>
        <taxon>Streptococcus</taxon>
    </lineage>
</organism>
<dbReference type="PROSITE" id="PS50943">
    <property type="entry name" value="HTH_CROC1"/>
    <property type="match status" value="1"/>
</dbReference>
<keyword evidence="1" id="KW-0238">DNA-binding</keyword>
<dbReference type="PANTHER" id="PTHR46558">
    <property type="entry name" value="TRACRIPTIONAL REGULATORY PROTEIN-RELATED-RELATED"/>
    <property type="match status" value="1"/>
</dbReference>
<comment type="caution">
    <text evidence="3">The sequence shown here is derived from an EMBL/GenBank/DDBJ whole genome shotgun (WGS) entry which is preliminary data.</text>
</comment>
<evidence type="ECO:0000313" key="4">
    <source>
        <dbReference type="Proteomes" id="UP001595807"/>
    </source>
</evidence>
<feature type="domain" description="HTH cro/C1-type" evidence="2">
    <location>
        <begin position="8"/>
        <end position="62"/>
    </location>
</feature>
<name>A0ABV8CW20_9STRE</name>
<accession>A0ABV8CW20</accession>
<keyword evidence="4" id="KW-1185">Reference proteome</keyword>
<protein>
    <submittedName>
        <fullName evidence="3">Helix-turn-helix domain-containing protein</fullName>
    </submittedName>
</protein>
<sequence>MNKFAEQLKDFRHQKGLSQDDLANQLHLSRQAISRWENGETAPDLDTLVKIASIFEVTLDELVTGVKPEPIIMEKVVEVECSETNIWDFLSENAWIILPILGILSMSRWF</sequence>
<evidence type="ECO:0000256" key="1">
    <source>
        <dbReference type="ARBA" id="ARBA00023125"/>
    </source>
</evidence>
<evidence type="ECO:0000313" key="3">
    <source>
        <dbReference type="EMBL" id="MFC3927998.1"/>
    </source>
</evidence>
<proteinExistence type="predicted"/>
<dbReference type="SMART" id="SM00530">
    <property type="entry name" value="HTH_XRE"/>
    <property type="match status" value="1"/>
</dbReference>
<dbReference type="Pfam" id="PF01381">
    <property type="entry name" value="HTH_3"/>
    <property type="match status" value="1"/>
</dbReference>
<gene>
    <name evidence="3" type="ORF">ACFORF_05200</name>
</gene>